<dbReference type="EMBL" id="CP026112">
    <property type="protein sequence ID" value="AUT63714.1"/>
    <property type="molecule type" value="Genomic_DNA"/>
</dbReference>
<feature type="transmembrane region" description="Helical" evidence="1">
    <location>
        <begin position="20"/>
        <end position="38"/>
    </location>
</feature>
<proteinExistence type="predicted"/>
<dbReference type="Proteomes" id="UP000243502">
    <property type="component" value="Chromosome 2"/>
</dbReference>
<sequence>MQSETHKKAAVGAFLNRSALFLLMLPVAFFLWALHAYPPHEACWLGVASAIYVWPVAGILFVVAAGFHVGSTSRRLGTAGELRKAHGH</sequence>
<reference evidence="2 3" key="1">
    <citation type="submission" date="2018-01" db="EMBL/GenBank/DDBJ databases">
        <title>Species boundaries and ecological features among Paraburkholderia terrae DSMZ17804T, P. hospita DSMZ17164T and P. caribensis DSMZ13236T.</title>
        <authorList>
            <person name="Pratama A.A."/>
        </authorList>
    </citation>
    <scope>NUCLEOTIDE SEQUENCE [LARGE SCALE GENOMIC DNA]</scope>
    <source>
        <strain evidence="2 3">DSM 17804</strain>
    </source>
</reference>
<dbReference type="KEGG" id="pter:C2L65_18695"/>
<evidence type="ECO:0000313" key="2">
    <source>
        <dbReference type="EMBL" id="AUT63714.1"/>
    </source>
</evidence>
<protein>
    <submittedName>
        <fullName evidence="2">Uncharacterized protein</fullName>
    </submittedName>
</protein>
<dbReference type="AlphaFoldDB" id="A0A2I8EY51"/>
<keyword evidence="1" id="KW-0812">Transmembrane</keyword>
<keyword evidence="1" id="KW-1133">Transmembrane helix</keyword>
<evidence type="ECO:0000256" key="1">
    <source>
        <dbReference type="SAM" id="Phobius"/>
    </source>
</evidence>
<gene>
    <name evidence="2" type="ORF">C2L65_18695</name>
</gene>
<keyword evidence="1" id="KW-0472">Membrane</keyword>
<name>A0A2I8EY51_9BURK</name>
<dbReference type="OrthoDB" id="9105080at2"/>
<feature type="transmembrane region" description="Helical" evidence="1">
    <location>
        <begin position="44"/>
        <end position="67"/>
    </location>
</feature>
<accession>A0A2I8EY51</accession>
<evidence type="ECO:0000313" key="3">
    <source>
        <dbReference type="Proteomes" id="UP000243502"/>
    </source>
</evidence>
<organism evidence="2 3">
    <name type="scientific">Paraburkholderia terrae</name>
    <dbReference type="NCBI Taxonomy" id="311230"/>
    <lineage>
        <taxon>Bacteria</taxon>
        <taxon>Pseudomonadati</taxon>
        <taxon>Pseudomonadota</taxon>
        <taxon>Betaproteobacteria</taxon>
        <taxon>Burkholderiales</taxon>
        <taxon>Burkholderiaceae</taxon>
        <taxon>Paraburkholderia</taxon>
    </lineage>
</organism>